<comment type="caution">
    <text evidence="1">The sequence shown here is derived from an EMBL/GenBank/DDBJ whole genome shotgun (WGS) entry which is preliminary data.</text>
</comment>
<protein>
    <submittedName>
        <fullName evidence="1">Uncharacterized protein</fullName>
    </submittedName>
</protein>
<dbReference type="AlphaFoldDB" id="A0A0M0BSY4"/>
<organism evidence="1 2">
    <name type="scientific">miscellaneous Crenarchaeota group-15 archaeon DG-45</name>
    <dbReference type="NCBI Taxonomy" id="1685127"/>
    <lineage>
        <taxon>Archaea</taxon>
        <taxon>Candidatus Bathyarchaeota</taxon>
        <taxon>MCG-15</taxon>
    </lineage>
</organism>
<dbReference type="EMBL" id="LFWZ01000007">
    <property type="protein sequence ID" value="KON31331.1"/>
    <property type="molecule type" value="Genomic_DNA"/>
</dbReference>
<sequence length="61" mass="6746">MVVTKSKFICGDGPVTIYYCKFCGSIHLSAEQAEKCERGNGCHAGRLGEPKLMMEDFSSRK</sequence>
<name>A0A0M0BSY4_9ARCH</name>
<dbReference type="Proteomes" id="UP000037210">
    <property type="component" value="Unassembled WGS sequence"/>
</dbReference>
<reference evidence="1 2" key="1">
    <citation type="submission" date="2015-06" db="EMBL/GenBank/DDBJ databases">
        <title>New insights into the roles of widespread benthic archaea in carbon and nitrogen cycling.</title>
        <authorList>
            <person name="Lazar C.S."/>
            <person name="Baker B.J."/>
            <person name="Seitz K.W."/>
            <person name="Hyde A.S."/>
            <person name="Dick G.J."/>
            <person name="Hinrichs K.-U."/>
            <person name="Teske A.P."/>
        </authorList>
    </citation>
    <scope>NUCLEOTIDE SEQUENCE [LARGE SCALE GENOMIC DNA]</scope>
    <source>
        <strain evidence="1">DG-45</strain>
    </source>
</reference>
<gene>
    <name evidence="1" type="ORF">AC482_01190</name>
</gene>
<evidence type="ECO:0000313" key="1">
    <source>
        <dbReference type="EMBL" id="KON31331.1"/>
    </source>
</evidence>
<accession>A0A0M0BSY4</accession>
<proteinExistence type="predicted"/>
<evidence type="ECO:0000313" key="2">
    <source>
        <dbReference type="Proteomes" id="UP000037210"/>
    </source>
</evidence>